<keyword evidence="2" id="KW-0472">Membrane</keyword>
<sequence>MKNKKGYQKLTQFLKGDSDPENQPKQNLPIKLSKKYVLALLVLGIGWMVAGNLFSNSNQKTNDMLQPVAKETTANVTQQEQSVEAFNQNKKSSNNIIEYEKKYEQQLKDTLGNIAGVKDVTVVVNVDSTEKKVYQVNETNRTQTTEEIDKQGGKRNIEDQSQEQSLVIVNDGSKGSPVLVQTEMPKIRGVLVVAKGAENLVIKHMIREAVTRLLDVPSYRVSVQPKN</sequence>
<protein>
    <submittedName>
        <fullName evidence="3">Stage III sporulation protein AG</fullName>
    </submittedName>
</protein>
<evidence type="ECO:0000256" key="2">
    <source>
        <dbReference type="SAM" id="Phobius"/>
    </source>
</evidence>
<keyword evidence="4" id="KW-1185">Reference proteome</keyword>
<keyword evidence="1" id="KW-0175">Coiled coil</keyword>
<evidence type="ECO:0000256" key="1">
    <source>
        <dbReference type="SAM" id="Coils"/>
    </source>
</evidence>
<name>A0A940SHX8_9BACI</name>
<dbReference type="Proteomes" id="UP000682134">
    <property type="component" value="Unassembled WGS sequence"/>
</dbReference>
<gene>
    <name evidence="3" type="primary">spoIIIAG</name>
    <name evidence="3" type="ORF">J5Y03_04340</name>
</gene>
<proteinExistence type="predicted"/>
<accession>A0A940SHX8</accession>
<evidence type="ECO:0000313" key="4">
    <source>
        <dbReference type="Proteomes" id="UP000682134"/>
    </source>
</evidence>
<reference evidence="3" key="1">
    <citation type="submission" date="2021-04" db="EMBL/GenBank/DDBJ databases">
        <title>Genome seq and assembly of Bacillus sp.</title>
        <authorList>
            <person name="Chhetri G."/>
        </authorList>
    </citation>
    <scope>NUCLEOTIDE SEQUENCE</scope>
    <source>
        <strain evidence="3">RG28</strain>
    </source>
</reference>
<feature type="coiled-coil region" evidence="1">
    <location>
        <begin position="69"/>
        <end position="109"/>
    </location>
</feature>
<dbReference type="AlphaFoldDB" id="A0A940SHX8"/>
<evidence type="ECO:0000313" key="3">
    <source>
        <dbReference type="EMBL" id="MBP0724415.1"/>
    </source>
</evidence>
<comment type="caution">
    <text evidence="3">The sequence shown here is derived from an EMBL/GenBank/DDBJ whole genome shotgun (WGS) entry which is preliminary data.</text>
</comment>
<keyword evidence="2" id="KW-1133">Transmembrane helix</keyword>
<dbReference type="InterPro" id="IPR014195">
    <property type="entry name" value="Spore_III_AG"/>
</dbReference>
<dbReference type="NCBIfam" id="TIGR02830">
    <property type="entry name" value="spore_III_AG"/>
    <property type="match status" value="1"/>
</dbReference>
<dbReference type="EMBL" id="JAGIYQ010000002">
    <property type="protein sequence ID" value="MBP0724415.1"/>
    <property type="molecule type" value="Genomic_DNA"/>
</dbReference>
<keyword evidence="2" id="KW-0812">Transmembrane</keyword>
<dbReference type="RefSeq" id="WP_209402897.1">
    <property type="nucleotide sequence ID" value="NZ_JAGIYQ010000002.1"/>
</dbReference>
<organism evidence="3 4">
    <name type="scientific">Gottfriedia endophytica</name>
    <dbReference type="NCBI Taxonomy" id="2820819"/>
    <lineage>
        <taxon>Bacteria</taxon>
        <taxon>Bacillati</taxon>
        <taxon>Bacillota</taxon>
        <taxon>Bacilli</taxon>
        <taxon>Bacillales</taxon>
        <taxon>Bacillaceae</taxon>
        <taxon>Gottfriedia</taxon>
    </lineage>
</organism>
<feature type="transmembrane region" description="Helical" evidence="2">
    <location>
        <begin position="36"/>
        <end position="54"/>
    </location>
</feature>